<accession>A0ABW7YNG5</accession>
<reference evidence="3 4" key="1">
    <citation type="submission" date="2024-10" db="EMBL/GenBank/DDBJ databases">
        <title>The Natural Products Discovery Center: Release of the First 8490 Sequenced Strains for Exploring Actinobacteria Biosynthetic Diversity.</title>
        <authorList>
            <person name="Kalkreuter E."/>
            <person name="Kautsar S.A."/>
            <person name="Yang D."/>
            <person name="Bader C.D."/>
            <person name="Teijaro C.N."/>
            <person name="Fluegel L."/>
            <person name="Davis C.M."/>
            <person name="Simpson J.R."/>
            <person name="Lauterbach L."/>
            <person name="Steele A.D."/>
            <person name="Gui C."/>
            <person name="Meng S."/>
            <person name="Li G."/>
            <person name="Viehrig K."/>
            <person name="Ye F."/>
            <person name="Su P."/>
            <person name="Kiefer A.F."/>
            <person name="Nichols A."/>
            <person name="Cepeda A.J."/>
            <person name="Yan W."/>
            <person name="Fan B."/>
            <person name="Jiang Y."/>
            <person name="Adhikari A."/>
            <person name="Zheng C.-J."/>
            <person name="Schuster L."/>
            <person name="Cowan T.M."/>
            <person name="Smanski M.J."/>
            <person name="Chevrette M.G."/>
            <person name="De Carvalho L.P.S."/>
            <person name="Shen B."/>
        </authorList>
    </citation>
    <scope>NUCLEOTIDE SEQUENCE [LARGE SCALE GENOMIC DNA]</scope>
    <source>
        <strain evidence="3 4">NPDC050545</strain>
    </source>
</reference>
<comment type="caution">
    <text evidence="3">The sequence shown here is derived from an EMBL/GenBank/DDBJ whole genome shotgun (WGS) entry which is preliminary data.</text>
</comment>
<feature type="chain" id="PRO_5047110237" description="CBM6 domain-containing protein" evidence="2">
    <location>
        <begin position="27"/>
        <end position="397"/>
    </location>
</feature>
<evidence type="ECO:0000256" key="2">
    <source>
        <dbReference type="SAM" id="SignalP"/>
    </source>
</evidence>
<keyword evidence="4" id="KW-1185">Reference proteome</keyword>
<proteinExistence type="predicted"/>
<dbReference type="Gene3D" id="2.60.120.200">
    <property type="match status" value="1"/>
</dbReference>
<evidence type="ECO:0000313" key="3">
    <source>
        <dbReference type="EMBL" id="MFI6497454.1"/>
    </source>
</evidence>
<evidence type="ECO:0000313" key="4">
    <source>
        <dbReference type="Proteomes" id="UP001612741"/>
    </source>
</evidence>
<gene>
    <name evidence="3" type="ORF">ACIBG2_08725</name>
</gene>
<dbReference type="Proteomes" id="UP001612741">
    <property type="component" value="Unassembled WGS sequence"/>
</dbReference>
<name>A0ABW7YNG5_9ACTN</name>
<feature type="region of interest" description="Disordered" evidence="1">
    <location>
        <begin position="53"/>
        <end position="92"/>
    </location>
</feature>
<protein>
    <recommendedName>
        <fullName evidence="5">CBM6 domain-containing protein</fullName>
    </recommendedName>
</protein>
<evidence type="ECO:0000256" key="1">
    <source>
        <dbReference type="SAM" id="MobiDB-lite"/>
    </source>
</evidence>
<organism evidence="3 4">
    <name type="scientific">Nonomuraea typhae</name>
    <dbReference type="NCBI Taxonomy" id="2603600"/>
    <lineage>
        <taxon>Bacteria</taxon>
        <taxon>Bacillati</taxon>
        <taxon>Actinomycetota</taxon>
        <taxon>Actinomycetes</taxon>
        <taxon>Streptosporangiales</taxon>
        <taxon>Streptosporangiaceae</taxon>
        <taxon>Nonomuraea</taxon>
    </lineage>
</organism>
<dbReference type="EMBL" id="JBITGY010000002">
    <property type="protein sequence ID" value="MFI6497454.1"/>
    <property type="molecule type" value="Genomic_DNA"/>
</dbReference>
<evidence type="ECO:0008006" key="5">
    <source>
        <dbReference type="Google" id="ProtNLM"/>
    </source>
</evidence>
<dbReference type="Gene3D" id="2.60.120.260">
    <property type="entry name" value="Galactose-binding domain-like"/>
    <property type="match status" value="1"/>
</dbReference>
<sequence length="397" mass="44229">MHPTRIGAVAAAATLALGLFTPPAQAAGERWELRWHPSPWRDGLNAFEAAEDDRRGSHAEAAPHVHTEGDGWRFDMHTADRDGGDRQRNEVRGMRDGRGRALEMRKDETWRISWQMYIPATLDATTGFSHIWQLKTSDIGTPVAQLSLPIKDGVQKIEARYWTLPDNAAHGFASYDLEKIQNRWVTTTVEIKSGDRGHMRWVLKDGHRTLVDQRIDDIDLYWTEEQYNRPKWGVYRSIRSAGLQETHMLVRDLKAWTLGPVNPPVRLPPPDTSAGAYEAERKGTIFEGAAEPVYCRICSGGLKTILIGGNTYDYTVVKGILSEAAATRQLTIHAVVDGARSYQISVNGADSIEVPMTGTPDKITTVTVPVPLIAGVNQIRFFSLTARTPELDKIVIS</sequence>
<feature type="signal peptide" evidence="2">
    <location>
        <begin position="1"/>
        <end position="26"/>
    </location>
</feature>
<dbReference type="RefSeq" id="WP_397080304.1">
    <property type="nucleotide sequence ID" value="NZ_JBITGY010000002.1"/>
</dbReference>
<keyword evidence="2" id="KW-0732">Signal</keyword>